<sequence length="231" mass="25843">MSKINREEILELYKDLRVTDVRDGMDWVGLHGYGTVDHSIRPLFRTKVVGIARTARYLPFEGPVPNVTGDEYTKWAKWYYGEVCTDEWAQDIEAGDFIVMDIAGADVGILGSNNTLDHLHKGVVGYLTNGGGIRDTDEVIMQKIPVWSKFISQGMDQTRIRYYEKDIPVAIGGVAVYPNDVIVADGDGVVVVPSKYAKDVAKYAHQELAGDKAGRRKLYEKLGWELDDTVQ</sequence>
<evidence type="ECO:0000256" key="3">
    <source>
        <dbReference type="ARBA" id="ARBA00008621"/>
    </source>
</evidence>
<dbReference type="EC" id="4.1.1.112" evidence="6"/>
<evidence type="ECO:0000313" key="12">
    <source>
        <dbReference type="EMBL" id="UOQ86966.1"/>
    </source>
</evidence>
<dbReference type="EC" id="4.1.3.17" evidence="5"/>
<evidence type="ECO:0000256" key="7">
    <source>
        <dbReference type="ARBA" id="ARBA00016549"/>
    </source>
</evidence>
<evidence type="ECO:0000256" key="11">
    <source>
        <dbReference type="ARBA" id="ARBA00047973"/>
    </source>
</evidence>
<proteinExistence type="inferred from homology"/>
<evidence type="ECO:0000256" key="6">
    <source>
        <dbReference type="ARBA" id="ARBA00012947"/>
    </source>
</evidence>
<comment type="catalytic activity">
    <reaction evidence="11">
        <text>oxaloacetate + H(+) = pyruvate + CO2</text>
        <dbReference type="Rhea" id="RHEA:15641"/>
        <dbReference type="ChEBI" id="CHEBI:15361"/>
        <dbReference type="ChEBI" id="CHEBI:15378"/>
        <dbReference type="ChEBI" id="CHEBI:16452"/>
        <dbReference type="ChEBI" id="CHEBI:16526"/>
        <dbReference type="EC" id="4.1.1.112"/>
    </reaction>
</comment>
<gene>
    <name evidence="12" type="ORF">MUN87_08825</name>
</gene>
<dbReference type="Proteomes" id="UP000831537">
    <property type="component" value="Chromosome"/>
</dbReference>
<comment type="catalytic activity">
    <reaction evidence="1">
        <text>4-hydroxy-4-methyl-2-oxoglutarate = 2 pyruvate</text>
        <dbReference type="Rhea" id="RHEA:22748"/>
        <dbReference type="ChEBI" id="CHEBI:15361"/>
        <dbReference type="ChEBI" id="CHEBI:58276"/>
        <dbReference type="EC" id="4.1.3.17"/>
    </reaction>
</comment>
<reference evidence="12 13" key="1">
    <citation type="submission" date="2022-04" db="EMBL/GenBank/DDBJ databases">
        <title>Gracilibacillus sp. isolated from saltern.</title>
        <authorList>
            <person name="Won M."/>
            <person name="Lee C.-M."/>
            <person name="Woen H.-Y."/>
            <person name="Kwon S.-W."/>
        </authorList>
    </citation>
    <scope>NUCLEOTIDE SEQUENCE [LARGE SCALE GENOMIC DNA]</scope>
    <source>
        <strain evidence="12 13">SSPM10-3</strain>
    </source>
</reference>
<dbReference type="SUPFAM" id="SSF89562">
    <property type="entry name" value="RraA-like"/>
    <property type="match status" value="1"/>
</dbReference>
<keyword evidence="13" id="KW-1185">Reference proteome</keyword>
<name>A0ABY4GRE4_9BACI</name>
<evidence type="ECO:0000256" key="9">
    <source>
        <dbReference type="ARBA" id="ARBA00030169"/>
    </source>
</evidence>
<dbReference type="Gene3D" id="3.50.30.40">
    <property type="entry name" value="Ribonuclease E inhibitor RraA/RraA-like"/>
    <property type="match status" value="1"/>
</dbReference>
<accession>A0ABY4GRE4</accession>
<dbReference type="EMBL" id="CP095071">
    <property type="protein sequence ID" value="UOQ86966.1"/>
    <property type="molecule type" value="Genomic_DNA"/>
</dbReference>
<comment type="function">
    <text evidence="8">Catalyzes the aldol cleavage of 4-hydroxy-4-methyl-2-oxoglutarate (HMG) into 2 molecules of pyruvate. Also contains a secondary oxaloacetate (OAA) decarboxylase activity due to the common pyruvate enolate transition state formed following C-C bond cleavage in the retro-aldol and decarboxylation reactions.</text>
</comment>
<dbReference type="InterPro" id="IPR005493">
    <property type="entry name" value="RraA/RraA-like"/>
</dbReference>
<evidence type="ECO:0000256" key="5">
    <source>
        <dbReference type="ARBA" id="ARBA00012213"/>
    </source>
</evidence>
<dbReference type="RefSeq" id="WP_244747378.1">
    <property type="nucleotide sequence ID" value="NZ_CP095071.1"/>
</dbReference>
<evidence type="ECO:0000256" key="1">
    <source>
        <dbReference type="ARBA" id="ARBA00001342"/>
    </source>
</evidence>
<evidence type="ECO:0000313" key="13">
    <source>
        <dbReference type="Proteomes" id="UP000831537"/>
    </source>
</evidence>
<comment type="cofactor">
    <cofactor evidence="2">
        <name>a divalent metal cation</name>
        <dbReference type="ChEBI" id="CHEBI:60240"/>
    </cofactor>
</comment>
<organism evidence="12 13">
    <name type="scientific">Gracilibacillus salinarum</name>
    <dbReference type="NCBI Taxonomy" id="2932255"/>
    <lineage>
        <taxon>Bacteria</taxon>
        <taxon>Bacillati</taxon>
        <taxon>Bacillota</taxon>
        <taxon>Bacilli</taxon>
        <taxon>Bacillales</taxon>
        <taxon>Bacillaceae</taxon>
        <taxon>Gracilibacillus</taxon>
    </lineage>
</organism>
<evidence type="ECO:0000256" key="2">
    <source>
        <dbReference type="ARBA" id="ARBA00001968"/>
    </source>
</evidence>
<comment type="similarity">
    <text evidence="3">Belongs to the class II aldolase/RraA-like family.</text>
</comment>
<dbReference type="PANTHER" id="PTHR33254:SF16">
    <property type="entry name" value="BLR3842 PROTEIN"/>
    <property type="match status" value="1"/>
</dbReference>
<evidence type="ECO:0000256" key="8">
    <source>
        <dbReference type="ARBA" id="ARBA00025046"/>
    </source>
</evidence>
<evidence type="ECO:0000256" key="10">
    <source>
        <dbReference type="ARBA" id="ARBA00032305"/>
    </source>
</evidence>
<protein>
    <recommendedName>
        <fullName evidence="7">Putative 4-hydroxy-4-methyl-2-oxoglutarate aldolase</fullName>
        <ecNumber evidence="6">4.1.1.112</ecNumber>
        <ecNumber evidence="5">4.1.3.17</ecNumber>
    </recommendedName>
    <alternativeName>
        <fullName evidence="10">Oxaloacetate decarboxylase</fullName>
    </alternativeName>
    <alternativeName>
        <fullName evidence="9">RraA-like protein</fullName>
    </alternativeName>
</protein>
<dbReference type="InterPro" id="IPR036704">
    <property type="entry name" value="RraA/RraA-like_sf"/>
</dbReference>
<evidence type="ECO:0000256" key="4">
    <source>
        <dbReference type="ARBA" id="ARBA00011233"/>
    </source>
</evidence>
<comment type="subunit">
    <text evidence="4">Homotrimer.</text>
</comment>
<dbReference type="PANTHER" id="PTHR33254">
    <property type="entry name" value="4-HYDROXY-4-METHYL-2-OXOGLUTARATE ALDOLASE 3-RELATED"/>
    <property type="match status" value="1"/>
</dbReference>
<dbReference type="Pfam" id="PF03737">
    <property type="entry name" value="RraA-like"/>
    <property type="match status" value="1"/>
</dbReference>